<keyword evidence="3 10" id="KW-0732">Signal</keyword>
<accession>A0A0T9QPJ8</accession>
<keyword evidence="4 9" id="KW-0378">Hydrolase</keyword>
<evidence type="ECO:0000313" key="14">
    <source>
        <dbReference type="Proteomes" id="UP000045840"/>
    </source>
</evidence>
<reference evidence="12 13" key="2">
    <citation type="submission" date="2015-03" db="EMBL/GenBank/DDBJ databases">
        <authorList>
            <consortium name="Pathogen Informatics"/>
            <person name="Murphy D."/>
        </authorList>
    </citation>
    <scope>NUCLEOTIDE SEQUENCE [LARGE SCALE GENOMIC DNA]</scope>
    <source>
        <strain evidence="13">type strain: CIP110230</strain>
        <strain evidence="12">Type strain: CIP110230</strain>
    </source>
</reference>
<evidence type="ECO:0000313" key="11">
    <source>
        <dbReference type="EMBL" id="CNI22054.1"/>
    </source>
</evidence>
<evidence type="ECO:0000313" key="13">
    <source>
        <dbReference type="Proteomes" id="UP000044625"/>
    </source>
</evidence>
<dbReference type="RefSeq" id="WP_408068341.1">
    <property type="nucleotide sequence ID" value="NZ_CAWMMU010000007.1"/>
</dbReference>
<evidence type="ECO:0000256" key="5">
    <source>
        <dbReference type="ARBA" id="ARBA00023001"/>
    </source>
</evidence>
<dbReference type="EC" id="3.2.1.-" evidence="9"/>
<keyword evidence="7 9" id="KW-0624">Polysaccharide degradation</keyword>
<dbReference type="Pfam" id="PF01270">
    <property type="entry name" value="Glyco_hydro_8"/>
    <property type="match status" value="1"/>
</dbReference>
<protein>
    <recommendedName>
        <fullName evidence="9">Glucanase</fullName>
        <ecNumber evidence="9">3.2.1.-</ecNumber>
    </recommendedName>
</protein>
<evidence type="ECO:0000256" key="7">
    <source>
        <dbReference type="ARBA" id="ARBA00023326"/>
    </source>
</evidence>
<dbReference type="Gene3D" id="1.50.10.10">
    <property type="match status" value="1"/>
</dbReference>
<dbReference type="PROSITE" id="PS00812">
    <property type="entry name" value="GLYCOSYL_HYDROL_F8"/>
    <property type="match status" value="1"/>
</dbReference>
<sequence>MLIVEIVKRWACGLLLLTSFVSAAACDWPAWQQFKHDYISDVGRVIDPSSPQKITTSEGQSYGLFFALVANDREIFDQLLTWTENNLAAGDLTARLPAWLWGQHKQQNWDVLDPNSASDADVWIAYSLLEAGRLWNHRRYQTMGTLLLQRIAKDEVVNIPGLGKMLLPGKIGFYNDDRWRLNPSYLPPQLLTRFASLAGPWQAMLEVNQRLLLETAPQGFSPDWVVWQKGTGWQSDETRPNIGSYDAIRTYLWVGMLSDNSPQKAELIQRFQSMAAVTQQQGLPPENINTSNGKISGNGSEGFSAALLPFLVSSPKPFNQQTLRVQQQRVQDSPPGRDDYYSAVLTLFGQGWSQHRYRFNRQGELQSSWNSQYVTLKYTDH</sequence>
<dbReference type="NCBIfam" id="NF008305">
    <property type="entry name" value="PRK11097.1"/>
    <property type="match status" value="1"/>
</dbReference>
<dbReference type="STRING" id="1288385.ERS137968_01766"/>
<comment type="catalytic activity">
    <reaction evidence="1">
        <text>Endohydrolysis of (1-&gt;4)-beta-D-glucosidic linkages in cellulose, lichenin and cereal beta-D-glucans.</text>
        <dbReference type="EC" id="3.2.1.4"/>
    </reaction>
</comment>
<gene>
    <name evidence="11" type="primary">bcsZ</name>
    <name evidence="11" type="ORF">ERS008529_03422</name>
    <name evidence="12" type="ORF">ERS137968_01766</name>
</gene>
<keyword evidence="6 9" id="KW-0326">Glycosidase</keyword>
<dbReference type="Proteomes" id="UP000044625">
    <property type="component" value="Unassembled WGS sequence"/>
</dbReference>
<evidence type="ECO:0000256" key="6">
    <source>
        <dbReference type="ARBA" id="ARBA00023295"/>
    </source>
</evidence>
<dbReference type="InterPro" id="IPR019834">
    <property type="entry name" value="Glyco_hydro_8_CS"/>
</dbReference>
<evidence type="ECO:0000313" key="12">
    <source>
        <dbReference type="EMBL" id="CRY66319.1"/>
    </source>
</evidence>
<dbReference type="GO" id="GO:0008810">
    <property type="term" value="F:cellulase activity"/>
    <property type="evidence" value="ECO:0007669"/>
    <property type="project" value="UniProtKB-EC"/>
</dbReference>
<evidence type="ECO:0000256" key="1">
    <source>
        <dbReference type="ARBA" id="ARBA00000966"/>
    </source>
</evidence>
<dbReference type="PRINTS" id="PR00735">
    <property type="entry name" value="GLHYDRLASE8"/>
</dbReference>
<name>A0A0T9QPJ8_9GAMM</name>
<comment type="similarity">
    <text evidence="2 9">Belongs to the glycosyl hydrolase 8 (cellulase D) family.</text>
</comment>
<feature type="active site" description="Nucleophile" evidence="8">
    <location>
        <position position="119"/>
    </location>
</feature>
<feature type="signal peptide" evidence="10">
    <location>
        <begin position="1"/>
        <end position="24"/>
    </location>
</feature>
<keyword evidence="7 9" id="KW-0119">Carbohydrate metabolism</keyword>
<dbReference type="InterPro" id="IPR012341">
    <property type="entry name" value="6hp_glycosidase-like_sf"/>
</dbReference>
<dbReference type="GO" id="GO:0030245">
    <property type="term" value="P:cellulose catabolic process"/>
    <property type="evidence" value="ECO:0007669"/>
    <property type="project" value="UniProtKB-KW"/>
</dbReference>
<evidence type="ECO:0000256" key="8">
    <source>
        <dbReference type="PROSITE-ProRule" id="PRU10058"/>
    </source>
</evidence>
<evidence type="ECO:0000256" key="4">
    <source>
        <dbReference type="ARBA" id="ARBA00022801"/>
    </source>
</evidence>
<dbReference type="EMBL" id="CQAZ01000034">
    <property type="protein sequence ID" value="CNI22054.1"/>
    <property type="molecule type" value="Genomic_DNA"/>
</dbReference>
<evidence type="ECO:0000256" key="2">
    <source>
        <dbReference type="ARBA" id="ARBA00009209"/>
    </source>
</evidence>
<dbReference type="SUPFAM" id="SSF48208">
    <property type="entry name" value="Six-hairpin glycosidases"/>
    <property type="match status" value="1"/>
</dbReference>
<evidence type="ECO:0000256" key="9">
    <source>
        <dbReference type="RuleBase" id="RU361167"/>
    </source>
</evidence>
<dbReference type="AlphaFoldDB" id="A0A0T9QPJ8"/>
<dbReference type="InterPro" id="IPR008928">
    <property type="entry name" value="6-hairpin_glycosidase_sf"/>
</dbReference>
<feature type="chain" id="PRO_5006695551" description="Glucanase" evidence="10">
    <location>
        <begin position="25"/>
        <end position="381"/>
    </location>
</feature>
<dbReference type="InterPro" id="IPR002037">
    <property type="entry name" value="Glyco_hydro_8"/>
</dbReference>
<evidence type="ECO:0000256" key="3">
    <source>
        <dbReference type="ARBA" id="ARBA00022729"/>
    </source>
</evidence>
<keyword evidence="5" id="KW-0136">Cellulose degradation</keyword>
<dbReference type="EMBL" id="CWJL01000007">
    <property type="protein sequence ID" value="CRY66319.1"/>
    <property type="molecule type" value="Genomic_DNA"/>
</dbReference>
<proteinExistence type="inferred from homology"/>
<organism evidence="11 14">
    <name type="scientific">Yersinia pekkanenii</name>
    <dbReference type="NCBI Taxonomy" id="1288385"/>
    <lineage>
        <taxon>Bacteria</taxon>
        <taxon>Pseudomonadati</taxon>
        <taxon>Pseudomonadota</taxon>
        <taxon>Gammaproteobacteria</taxon>
        <taxon>Enterobacterales</taxon>
        <taxon>Yersiniaceae</taxon>
        <taxon>Yersinia</taxon>
    </lineage>
</organism>
<keyword evidence="13" id="KW-1185">Reference proteome</keyword>
<evidence type="ECO:0000256" key="10">
    <source>
        <dbReference type="SAM" id="SignalP"/>
    </source>
</evidence>
<reference evidence="11" key="1">
    <citation type="submission" date="2015-03" db="EMBL/GenBank/DDBJ databases">
        <authorList>
            <person name="Murphy D."/>
        </authorList>
    </citation>
    <scope>NUCLEOTIDE SEQUENCE [LARGE SCALE GENOMIC DNA]</scope>
    <source>
        <strain evidence="11">A125KOH2</strain>
    </source>
</reference>
<dbReference type="Proteomes" id="UP000045840">
    <property type="component" value="Unassembled WGS sequence"/>
</dbReference>
<reference evidence="14" key="3">
    <citation type="submission" date="2015-03" db="EMBL/GenBank/DDBJ databases">
        <authorList>
            <consortium name="Pathogen Informatics"/>
        </authorList>
    </citation>
    <scope>NUCLEOTIDE SEQUENCE [LARGE SCALE GENOMIC DNA]</scope>
    <source>
        <strain evidence="14">A125KOH2</strain>
    </source>
</reference>